<dbReference type="InterPro" id="IPR027417">
    <property type="entry name" value="P-loop_NTPase"/>
</dbReference>
<dbReference type="Gene3D" id="3.30.2060.10">
    <property type="entry name" value="Penicillin-binding protein 1b domain"/>
    <property type="match status" value="1"/>
</dbReference>
<dbReference type="Gene3D" id="2.40.10.170">
    <property type="match status" value="1"/>
</dbReference>
<dbReference type="PROSITE" id="PS51192">
    <property type="entry name" value="HELICASE_ATP_BIND_1"/>
    <property type="match status" value="1"/>
</dbReference>
<dbReference type="InterPro" id="IPR003711">
    <property type="entry name" value="CarD-like/TRCF_RID"/>
</dbReference>
<evidence type="ECO:0000256" key="7">
    <source>
        <dbReference type="ARBA" id="ARBA00023125"/>
    </source>
</evidence>
<proteinExistence type="inferred from homology"/>
<dbReference type="Pfam" id="PF17757">
    <property type="entry name" value="UvrB_inter"/>
    <property type="match status" value="1"/>
</dbReference>
<keyword evidence="1 9" id="KW-0963">Cytoplasm</keyword>
<evidence type="ECO:0000256" key="6">
    <source>
        <dbReference type="ARBA" id="ARBA00022840"/>
    </source>
</evidence>
<keyword evidence="13" id="KW-1185">Reference proteome</keyword>
<comment type="function">
    <text evidence="9">Couples transcription and DNA repair by recognizing RNA polymerase (RNAP) stalled at DNA lesions. Mediates ATP-dependent release of RNAP and its truncated transcript from the DNA, and recruitment of nucleotide excision repair machinery to the damaged site.</text>
</comment>
<dbReference type="SMART" id="SM00982">
    <property type="entry name" value="TRCF"/>
    <property type="match status" value="1"/>
</dbReference>
<comment type="similarity">
    <text evidence="9">In the C-terminal section; belongs to the helicase family. RecG subfamily.</text>
</comment>
<keyword evidence="8 9" id="KW-0234">DNA repair</keyword>
<protein>
    <recommendedName>
        <fullName evidence="9">Transcription-repair-coupling factor</fullName>
        <shortName evidence="9">TRCF</shortName>
        <ecNumber evidence="9">3.6.4.-</ecNumber>
    </recommendedName>
</protein>
<evidence type="ECO:0000256" key="9">
    <source>
        <dbReference type="HAMAP-Rule" id="MF_00969"/>
    </source>
</evidence>
<evidence type="ECO:0000256" key="8">
    <source>
        <dbReference type="ARBA" id="ARBA00023204"/>
    </source>
</evidence>
<comment type="similarity">
    <text evidence="9">In the N-terminal section; belongs to the UvrB family.</text>
</comment>
<dbReference type="SUPFAM" id="SSF141259">
    <property type="entry name" value="CarD-like"/>
    <property type="match status" value="1"/>
</dbReference>
<dbReference type="InterPro" id="IPR037235">
    <property type="entry name" value="TRCF-like_C_D7"/>
</dbReference>
<organism evidence="12 13">
    <name type="scientific">Gilvimarinus gilvus</name>
    <dbReference type="NCBI Taxonomy" id="3058038"/>
    <lineage>
        <taxon>Bacteria</taxon>
        <taxon>Pseudomonadati</taxon>
        <taxon>Pseudomonadota</taxon>
        <taxon>Gammaproteobacteria</taxon>
        <taxon>Cellvibrionales</taxon>
        <taxon>Cellvibrionaceae</taxon>
        <taxon>Gilvimarinus</taxon>
    </lineage>
</organism>
<evidence type="ECO:0000313" key="12">
    <source>
        <dbReference type="EMBL" id="MDX6849652.1"/>
    </source>
</evidence>
<dbReference type="InterPro" id="IPR014001">
    <property type="entry name" value="Helicase_ATP-bd"/>
</dbReference>
<dbReference type="InterPro" id="IPR041471">
    <property type="entry name" value="UvrB_inter"/>
</dbReference>
<dbReference type="Gene3D" id="3.40.50.11140">
    <property type="match status" value="1"/>
</dbReference>
<dbReference type="Pfam" id="PF21132">
    <property type="entry name" value="MFD_D3"/>
    <property type="match status" value="1"/>
</dbReference>
<comment type="caution">
    <text evidence="12">The sequence shown here is derived from an EMBL/GenBank/DDBJ whole genome shotgun (WGS) entry which is preliminary data.</text>
</comment>
<dbReference type="InterPro" id="IPR048635">
    <property type="entry name" value="MFD_D3"/>
</dbReference>
<sequence>MTELDPKHPIISLQAGDRRHWGKLPGSATALALANAAGEHQGLSLVITSDTASAQRLEAELSFFSGGKLDILHLADWETLPYDSISPHQDIISERLRTLFKLPSVQQGILVVPVTSLLQRLMPTDYLLAGSLVLKVGDQLDIDTLRSNLTKAGYRTVDTVYEHGEYAVRGSLIDLYPMGSDWPLRIDLFDDEVDSLRTFDPDTQLTEDKIDDIELLPAREYPLDKQGISAFKQRWHQRFDVDPTACSIYRDVGDGIAPPGIEYYLPLFFDHTSTLFDYLPKSTITYTTGDINAAIKHFWGELSARYESRRVDNTRPLLAPDEIYLRDEELFGALKTMSRTDLHTGAIETGAGRNNYACTPPPSLPVNAQSEHPLTALEAFLMEFPGRVLFCAESAGRRETLLELLNRIRLRPKEVTGWHAFAQGDDKIAITVGNIDQGLCIDDPAIALITESQLFGERVQQTRRRRQSQENADNVVKNLTELQVGAPVVHIDHGVGRYRGLETISVEGEANEFLMLEYAEDAKLYVPVTSLHLISRYSGADENVAPLHRLGSEQWGRAKRKAAEQVRDTAAELLDIYARRAARKGYAFGDPKADYLTFAAGFPFEETPDQQVAIDSVVRDMLAPQPMDRLVCGDVGFGKTEVAMRAAFVAAHAGKQVAILAPTTLLAQQHYESLKDRFASWPFTIEVMSRFRTNKDVEAVKERLANGKVDIVVGTHKLIQPDIKYKDLGLLIIDEEHRFGVRQKEQLKKLRAEIDMLALTATPIPRTLNMSMAGIRDLSIIATPPARRLSVKTFVRQHEEAVIKEAILREILRGGQVYYLHNEVKSIERTARALQELVPEARIGIGHGQMRERELEKVMSDFYHKRFNVMVCSTIIETGIDIPSANTIIIHRADKFGLAQLHQLRGRVGRSHHQAYAYLLTPEQRAMTTDAVKRLEAIAGAEDLGAGFTIATHDMEIRGAGELLGDEQSGQIQTVGFSMYMDMLDRAVKAMRAGKEPNIEQPLADNTDVNLRIPALIPEEYLPDVHSRLVLYKRIAGAESHEALRELQVEMIDRFGLLPEPAKNLLRVTEIKLAAEAMGVAKLEASSAGGKIEFGPDTQVDPLKIVQLVQSQPTVFSLAGANGLNFKVPMVETEDRLQRITDLLDSLKSQ</sequence>
<dbReference type="InterPro" id="IPR011545">
    <property type="entry name" value="DEAD/DEAH_box_helicase_dom"/>
</dbReference>
<feature type="domain" description="Helicase C-terminal" evidence="11">
    <location>
        <begin position="794"/>
        <end position="961"/>
    </location>
</feature>
<dbReference type="CDD" id="cd17991">
    <property type="entry name" value="DEXHc_TRCF"/>
    <property type="match status" value="1"/>
</dbReference>
<dbReference type="PANTHER" id="PTHR47964:SF1">
    <property type="entry name" value="ATP-DEPENDENT DNA HELICASE HOMOLOG RECG, CHLOROPLASTIC"/>
    <property type="match status" value="1"/>
</dbReference>
<dbReference type="Gene3D" id="3.40.50.11180">
    <property type="match status" value="1"/>
</dbReference>
<keyword evidence="5" id="KW-0347">Helicase</keyword>
<dbReference type="GO" id="GO:0016787">
    <property type="term" value="F:hydrolase activity"/>
    <property type="evidence" value="ECO:0007669"/>
    <property type="project" value="UniProtKB-KW"/>
</dbReference>
<evidence type="ECO:0000256" key="2">
    <source>
        <dbReference type="ARBA" id="ARBA00022741"/>
    </source>
</evidence>
<dbReference type="InterPro" id="IPR005118">
    <property type="entry name" value="TRCF_C"/>
</dbReference>
<keyword evidence="6 9" id="KW-0067">ATP-binding</keyword>
<evidence type="ECO:0000256" key="4">
    <source>
        <dbReference type="ARBA" id="ARBA00022801"/>
    </source>
</evidence>
<comment type="subcellular location">
    <subcellularLocation>
        <location evidence="9">Cytoplasm</location>
    </subcellularLocation>
</comment>
<evidence type="ECO:0000256" key="5">
    <source>
        <dbReference type="ARBA" id="ARBA00022806"/>
    </source>
</evidence>
<dbReference type="Pfam" id="PF00271">
    <property type="entry name" value="Helicase_C"/>
    <property type="match status" value="1"/>
</dbReference>
<dbReference type="CDD" id="cd18810">
    <property type="entry name" value="SF2_C_TRCF"/>
    <property type="match status" value="1"/>
</dbReference>
<reference evidence="12 13" key="1">
    <citation type="submission" date="2023-11" db="EMBL/GenBank/DDBJ databases">
        <title>Gilvimarinus fulvus sp. nov., isolated from the surface of Kelp.</title>
        <authorList>
            <person name="Sun Y.Y."/>
            <person name="Gong Y."/>
            <person name="Du Z.J."/>
        </authorList>
    </citation>
    <scope>NUCLEOTIDE SEQUENCE [LARGE SCALE GENOMIC DNA]</scope>
    <source>
        <strain evidence="12 13">SDUM040013</strain>
    </source>
</reference>
<dbReference type="Gene3D" id="3.90.1150.50">
    <property type="entry name" value="Transcription-repair-coupling factor, D7 domain"/>
    <property type="match status" value="1"/>
</dbReference>
<dbReference type="PANTHER" id="PTHR47964">
    <property type="entry name" value="ATP-DEPENDENT DNA HELICASE HOMOLOG RECG, CHLOROPLASTIC"/>
    <property type="match status" value="1"/>
</dbReference>
<dbReference type="InterPro" id="IPR036101">
    <property type="entry name" value="CarD-like/TRCF_RID_sf"/>
</dbReference>
<dbReference type="HAMAP" id="MF_00969">
    <property type="entry name" value="TRCF"/>
    <property type="match status" value="1"/>
</dbReference>
<evidence type="ECO:0000259" key="10">
    <source>
        <dbReference type="PROSITE" id="PS51192"/>
    </source>
</evidence>
<dbReference type="PROSITE" id="PS51194">
    <property type="entry name" value="HELICASE_CTER"/>
    <property type="match status" value="1"/>
</dbReference>
<keyword evidence="2 9" id="KW-0547">Nucleotide-binding</keyword>
<gene>
    <name evidence="9 12" type="primary">mfd</name>
    <name evidence="12" type="ORF">SCD92_09790</name>
</gene>
<dbReference type="Pfam" id="PF00270">
    <property type="entry name" value="DEAD"/>
    <property type="match status" value="1"/>
</dbReference>
<dbReference type="SMART" id="SM01058">
    <property type="entry name" value="CarD_TRCF"/>
    <property type="match status" value="1"/>
</dbReference>
<dbReference type="Pfam" id="PF02559">
    <property type="entry name" value="CarD_TRCF_RID"/>
    <property type="match status" value="1"/>
</dbReference>
<dbReference type="InterPro" id="IPR004576">
    <property type="entry name" value="Mfd"/>
</dbReference>
<evidence type="ECO:0000256" key="3">
    <source>
        <dbReference type="ARBA" id="ARBA00022763"/>
    </source>
</evidence>
<dbReference type="NCBIfam" id="NF007966">
    <property type="entry name" value="PRK10689.1"/>
    <property type="match status" value="1"/>
</dbReference>
<feature type="domain" description="Helicase ATP-binding" evidence="10">
    <location>
        <begin position="620"/>
        <end position="781"/>
    </location>
</feature>
<keyword evidence="3 9" id="KW-0227">DNA damage</keyword>
<dbReference type="EC" id="3.6.4.-" evidence="9"/>
<dbReference type="Gene3D" id="3.40.50.300">
    <property type="entry name" value="P-loop containing nucleotide triphosphate hydrolases"/>
    <property type="match status" value="2"/>
</dbReference>
<dbReference type="Proteomes" id="UP001273505">
    <property type="component" value="Unassembled WGS sequence"/>
</dbReference>
<dbReference type="SUPFAM" id="SSF52540">
    <property type="entry name" value="P-loop containing nucleoside triphosphate hydrolases"/>
    <property type="match status" value="4"/>
</dbReference>
<evidence type="ECO:0000259" key="11">
    <source>
        <dbReference type="PROSITE" id="PS51194"/>
    </source>
</evidence>
<dbReference type="RefSeq" id="WP_302722577.1">
    <property type="nucleotide sequence ID" value="NZ_JAULRU010000569.1"/>
</dbReference>
<dbReference type="Pfam" id="PF03461">
    <property type="entry name" value="TRCF"/>
    <property type="match status" value="1"/>
</dbReference>
<dbReference type="NCBIfam" id="TIGR00580">
    <property type="entry name" value="mfd"/>
    <property type="match status" value="1"/>
</dbReference>
<evidence type="ECO:0000256" key="1">
    <source>
        <dbReference type="ARBA" id="ARBA00022490"/>
    </source>
</evidence>
<dbReference type="SMART" id="SM00487">
    <property type="entry name" value="DEXDc"/>
    <property type="match status" value="1"/>
</dbReference>
<dbReference type="InterPro" id="IPR047112">
    <property type="entry name" value="RecG/Mfd"/>
</dbReference>
<dbReference type="InterPro" id="IPR001650">
    <property type="entry name" value="Helicase_C-like"/>
</dbReference>
<keyword evidence="4 9" id="KW-0378">Hydrolase</keyword>
<keyword evidence="7 9" id="KW-0238">DNA-binding</keyword>
<evidence type="ECO:0000313" key="13">
    <source>
        <dbReference type="Proteomes" id="UP001273505"/>
    </source>
</evidence>
<dbReference type="EMBL" id="JAXAFO010000014">
    <property type="protein sequence ID" value="MDX6849652.1"/>
    <property type="molecule type" value="Genomic_DNA"/>
</dbReference>
<dbReference type="SUPFAM" id="SSF143517">
    <property type="entry name" value="TRCF domain-like"/>
    <property type="match status" value="1"/>
</dbReference>
<accession>A0ABU4RXQ4</accession>
<name>A0ABU4RXQ4_9GAMM</name>
<dbReference type="SMART" id="SM00490">
    <property type="entry name" value="HELICc"/>
    <property type="match status" value="1"/>
</dbReference>